<name>A0ABY2K273_9MICC</name>
<reference evidence="2 3" key="1">
    <citation type="submission" date="2019-03" db="EMBL/GenBank/DDBJ databases">
        <title>Reclassification of Micrococcus aloeverae and Micrococcus yunnanensis as later heterotypic synonyms of Micrococcus luteus.</title>
        <authorList>
            <person name="Huang C.-H."/>
        </authorList>
    </citation>
    <scope>NUCLEOTIDE SEQUENCE [LARGE SCALE GENOMIC DNA]</scope>
    <source>
        <strain evidence="2 3">BCRC 12151</strain>
    </source>
</reference>
<comment type="caution">
    <text evidence="2">The sequence shown here is derived from an EMBL/GenBank/DDBJ whole genome shotgun (WGS) entry which is preliminary data.</text>
</comment>
<dbReference type="InterPro" id="IPR011335">
    <property type="entry name" value="Restrct_endonuc-II-like"/>
</dbReference>
<dbReference type="SUPFAM" id="SSF52980">
    <property type="entry name" value="Restriction endonuclease-like"/>
    <property type="match status" value="1"/>
</dbReference>
<sequence>MVTDLSAAQLHGLPLPRWAEQSTDLHLTTSLAHRVDRPGVVTRRRTVDPSHLVIRHGLRCTSPIRTLWDLCVPTSGLSLEDLVVIADSLMPQEWVEGFGLAEVRVERRDLIAVLEQIGRFRGIRRAREVVELMREAVGSPQETRTRLALVDAGLPAPEVAVVLKDDHGRAGPTVDLAYRRWKIVIQYEGKHHRTKEQQERDVARDRWCELHGWRVVKVTAADLRNGLENVLPVIRARVAEMS</sequence>
<dbReference type="Gene3D" id="3.40.960.10">
    <property type="entry name" value="VSR Endonuclease"/>
    <property type="match status" value="1"/>
</dbReference>
<dbReference type="Pfam" id="PF04480">
    <property type="entry name" value="DUF559"/>
    <property type="match status" value="1"/>
</dbReference>
<gene>
    <name evidence="2" type="ORF">E4A49_08105</name>
</gene>
<organism evidence="2 3">
    <name type="scientific">Micrococcus lylae</name>
    <dbReference type="NCBI Taxonomy" id="1273"/>
    <lineage>
        <taxon>Bacteria</taxon>
        <taxon>Bacillati</taxon>
        <taxon>Actinomycetota</taxon>
        <taxon>Actinomycetes</taxon>
        <taxon>Micrococcales</taxon>
        <taxon>Micrococcaceae</taxon>
        <taxon>Micrococcus</taxon>
    </lineage>
</organism>
<evidence type="ECO:0000313" key="2">
    <source>
        <dbReference type="EMBL" id="TFH98611.1"/>
    </source>
</evidence>
<proteinExistence type="predicted"/>
<dbReference type="RefSeq" id="WP_135103327.1">
    <property type="nucleotide sequence ID" value="NZ_SPKT01000015.1"/>
</dbReference>
<evidence type="ECO:0000313" key="3">
    <source>
        <dbReference type="Proteomes" id="UP000297477"/>
    </source>
</evidence>
<feature type="domain" description="DUF559" evidence="1">
    <location>
        <begin position="174"/>
        <end position="236"/>
    </location>
</feature>
<accession>A0ABY2K273</accession>
<dbReference type="Proteomes" id="UP000297477">
    <property type="component" value="Unassembled WGS sequence"/>
</dbReference>
<protein>
    <submittedName>
        <fullName evidence="2">DUF559 domain-containing protein</fullName>
    </submittedName>
</protein>
<dbReference type="EMBL" id="SPKT01000015">
    <property type="protein sequence ID" value="TFH98611.1"/>
    <property type="molecule type" value="Genomic_DNA"/>
</dbReference>
<keyword evidence="3" id="KW-1185">Reference proteome</keyword>
<dbReference type="InterPro" id="IPR007569">
    <property type="entry name" value="DUF559"/>
</dbReference>
<evidence type="ECO:0000259" key="1">
    <source>
        <dbReference type="Pfam" id="PF04480"/>
    </source>
</evidence>